<dbReference type="RefSeq" id="XP_003061958.1">
    <property type="nucleotide sequence ID" value="XM_003061912.1"/>
</dbReference>
<evidence type="ECO:0000313" key="4">
    <source>
        <dbReference type="EMBL" id="EEH53670.1"/>
    </source>
</evidence>
<feature type="region of interest" description="Disordered" evidence="1">
    <location>
        <begin position="450"/>
        <end position="487"/>
    </location>
</feature>
<name>C1N1R3_MICPC</name>
<feature type="region of interest" description="Disordered" evidence="1">
    <location>
        <begin position="558"/>
        <end position="586"/>
    </location>
</feature>
<keyword evidence="4" id="KW-0131">Cell cycle</keyword>
<dbReference type="GO" id="GO:0032934">
    <property type="term" value="F:sterol binding"/>
    <property type="evidence" value="ECO:0007669"/>
    <property type="project" value="TreeGrafter"/>
</dbReference>
<feature type="compositionally biased region" description="Low complexity" evidence="1">
    <location>
        <begin position="45"/>
        <end position="59"/>
    </location>
</feature>
<keyword evidence="5" id="KW-1185">Reference proteome</keyword>
<feature type="transmembrane region" description="Helical" evidence="2">
    <location>
        <begin position="949"/>
        <end position="968"/>
    </location>
</feature>
<feature type="transmembrane region" description="Helical" evidence="2">
    <location>
        <begin position="528"/>
        <end position="553"/>
    </location>
</feature>
<feature type="compositionally biased region" description="Acidic residues" evidence="1">
    <location>
        <begin position="450"/>
        <end position="459"/>
    </location>
</feature>
<dbReference type="InterPro" id="IPR000731">
    <property type="entry name" value="SSD"/>
</dbReference>
<proteinExistence type="predicted"/>
<keyword evidence="2" id="KW-0812">Transmembrane</keyword>
<evidence type="ECO:0000256" key="1">
    <source>
        <dbReference type="SAM" id="MobiDB-lite"/>
    </source>
</evidence>
<keyword evidence="4" id="KW-0132">Cell division</keyword>
<feature type="transmembrane region" description="Helical" evidence="2">
    <location>
        <begin position="974"/>
        <end position="1001"/>
    </location>
</feature>
<dbReference type="OMA" id="CYTDASM"/>
<evidence type="ECO:0000313" key="5">
    <source>
        <dbReference type="Proteomes" id="UP000001876"/>
    </source>
</evidence>
<dbReference type="PANTHER" id="PTHR45727">
    <property type="entry name" value="NPC INTRACELLULAR CHOLESTEROL TRANSPORTER 1"/>
    <property type="match status" value="1"/>
</dbReference>
<feature type="compositionally biased region" description="Basic and acidic residues" evidence="1">
    <location>
        <begin position="469"/>
        <end position="481"/>
    </location>
</feature>
<organism evidence="5">
    <name type="scientific">Micromonas pusilla (strain CCMP1545)</name>
    <name type="common">Picoplanktonic green alga</name>
    <dbReference type="NCBI Taxonomy" id="564608"/>
    <lineage>
        <taxon>Eukaryota</taxon>
        <taxon>Viridiplantae</taxon>
        <taxon>Chlorophyta</taxon>
        <taxon>Mamiellophyceae</taxon>
        <taxon>Mamiellales</taxon>
        <taxon>Mamiellaceae</taxon>
        <taxon>Micromonas</taxon>
    </lineage>
</organism>
<dbReference type="KEGG" id="mpp:MICPUCDRAFT_41917"/>
<feature type="transmembrane region" description="Helical" evidence="2">
    <location>
        <begin position="906"/>
        <end position="928"/>
    </location>
</feature>
<dbReference type="EMBL" id="GG663745">
    <property type="protein sequence ID" value="EEH53670.1"/>
    <property type="molecule type" value="Genomic_DNA"/>
</dbReference>
<dbReference type="Proteomes" id="UP000001876">
    <property type="component" value="Unassembled WGS sequence"/>
</dbReference>
<feature type="transmembrane region" description="Helical" evidence="2">
    <location>
        <begin position="615"/>
        <end position="637"/>
    </location>
</feature>
<feature type="transmembrane region" description="Helical" evidence="2">
    <location>
        <begin position="388"/>
        <end position="412"/>
    </location>
</feature>
<dbReference type="AlphaFoldDB" id="C1N1R3"/>
<dbReference type="GeneID" id="9687603"/>
<reference evidence="4 5" key="1">
    <citation type="journal article" date="2009" name="Science">
        <title>Green evolution and dynamic adaptations revealed by genomes of the marine picoeukaryotes Micromonas.</title>
        <authorList>
            <person name="Worden A.Z."/>
            <person name="Lee J.H."/>
            <person name="Mock T."/>
            <person name="Rouze P."/>
            <person name="Simmons M.P."/>
            <person name="Aerts A.L."/>
            <person name="Allen A.E."/>
            <person name="Cuvelier M.L."/>
            <person name="Derelle E."/>
            <person name="Everett M.V."/>
            <person name="Foulon E."/>
            <person name="Grimwood J."/>
            <person name="Gundlach H."/>
            <person name="Henrissat B."/>
            <person name="Napoli C."/>
            <person name="McDonald S.M."/>
            <person name="Parker M.S."/>
            <person name="Rombauts S."/>
            <person name="Salamov A."/>
            <person name="Von Dassow P."/>
            <person name="Badger J.H."/>
            <person name="Coutinho P.M."/>
            <person name="Demir E."/>
            <person name="Dubchak I."/>
            <person name="Gentemann C."/>
            <person name="Eikrem W."/>
            <person name="Gready J.E."/>
            <person name="John U."/>
            <person name="Lanier W."/>
            <person name="Lindquist E.A."/>
            <person name="Lucas S."/>
            <person name="Mayer K.F."/>
            <person name="Moreau H."/>
            <person name="Not F."/>
            <person name="Otillar R."/>
            <person name="Panaud O."/>
            <person name="Pangilinan J."/>
            <person name="Paulsen I."/>
            <person name="Piegu B."/>
            <person name="Poliakov A."/>
            <person name="Robbens S."/>
            <person name="Schmutz J."/>
            <person name="Toulza E."/>
            <person name="Wyss T."/>
            <person name="Zelensky A."/>
            <person name="Zhou K."/>
            <person name="Armbrust E.V."/>
            <person name="Bhattacharya D."/>
            <person name="Goodenough U.W."/>
            <person name="Van de Peer Y."/>
            <person name="Grigoriev I.V."/>
        </authorList>
    </citation>
    <scope>NUCLEOTIDE SEQUENCE [LARGE SCALE GENOMIC DNA]</scope>
    <source>
        <strain evidence="4 5">CCMP1545</strain>
    </source>
</reference>
<dbReference type="PROSITE" id="PS50156">
    <property type="entry name" value="SSD"/>
    <property type="match status" value="1"/>
</dbReference>
<dbReference type="GO" id="GO:0051301">
    <property type="term" value="P:cell division"/>
    <property type="evidence" value="ECO:0007669"/>
    <property type="project" value="UniProtKB-KW"/>
</dbReference>
<evidence type="ECO:0000256" key="2">
    <source>
        <dbReference type="SAM" id="Phobius"/>
    </source>
</evidence>
<dbReference type="STRING" id="564608.C1N1R3"/>
<dbReference type="OrthoDB" id="6510177at2759"/>
<dbReference type="InterPro" id="IPR003392">
    <property type="entry name" value="PTHD_SSD"/>
</dbReference>
<keyword evidence="2" id="KW-1133">Transmembrane helix</keyword>
<feature type="transmembrane region" description="Helical" evidence="2">
    <location>
        <begin position="357"/>
        <end position="376"/>
    </location>
</feature>
<feature type="transmembrane region" description="Helical" evidence="2">
    <location>
        <begin position="84"/>
        <end position="104"/>
    </location>
</feature>
<dbReference type="GO" id="GO:0015918">
    <property type="term" value="P:sterol transport"/>
    <property type="evidence" value="ECO:0007669"/>
    <property type="project" value="TreeGrafter"/>
</dbReference>
<gene>
    <name evidence="4" type="ORF">MICPUCDRAFT_41917</name>
</gene>
<dbReference type="SUPFAM" id="SSF82866">
    <property type="entry name" value="Multidrug efflux transporter AcrB transmembrane domain"/>
    <property type="match status" value="2"/>
</dbReference>
<protein>
    <submittedName>
        <fullName evidence="4">Resistance-nodulation-cell division superfamily</fullName>
    </submittedName>
</protein>
<sequence>MNCAAASTRGWSAASRACGSVRASAASSLRDFCAGPLARAVVGRSARARSRSPPLSPRRALSEDDADDADAAARARRRLRRNPAVSALVTVTVLALACLGLLAADFARDVDDVWVPRGSSALAQKRESERAFGADPFSRPARVIVHVPGSEGLGSSRGGRGGCPSTEDTDGMLADAARVRAAFAVDAAARAVAVAADVDADAVTTRSVTFDDLCARARPMDKTSECLAFTPLAFWPSGVGGVPTNATTEELRDDVTATLYSGPMPVERRRVLGCVTESVNPNDGDQTRSRLCDAGAFVFTYFLDPASAPAETLERWERAFIETMRALNEDGGVGVRVVANAEISASLEIEAQERSDFGVLVGCYVMMTVAVTFFLTRRGELARMHQRILPALAGVALVALAAAATLGLTATFLELTPIAVQVVPYLLVAVGVDNVFIVAKQFDLALDRAEEEEEEDASDDANANDADANDARAPDSRRETPSSRALRNATAMAEGLGVSVPSVGITSLTSCVALLVAGTTDVPALRSFCLTAGVGVALALVPIVTVFPGVLIACETAFGSSSSSSPSGRRRRHRRGVEPEPESGEVLVLHPPSPPSLLPTAACYVRVVDRLPVQIVVVAAYLAALFVSAFAATKVVAGIEPREMARAGSDLDAYLRVEAACNSHMGPPVFIVIKGVDYFGANRAGVDAAMRELTRRVENDAHVDGPVFGWYDAFVDGWLPFNAGVGADDCDALRIFLNDAPEGEPFKHDVRVVADDDRACAIPISRLRTLHRPLRDSAETVDAMVSLRKAVDPEAIARAVAAMNAPTMNAPTLNAAIDPANANAAAIEVHAYPISADYVYHEQFINQRRDHLTRVLAAIAAVGVIVFFAMNFYTAAIVVLALASVAATTFASTRALGLKLNAVSSVLLVAIIGLADEYVCHIMYSIVISEKMDVVDKVTDALRQFTKPVTAMGVTSVVGTALLAAASSPALRDYFFPLFAVAVAVSYAHGIVILPVVTLLCGRRKKGGDGSSTAASPVACAAARYD</sequence>
<feature type="domain" description="SSD" evidence="3">
    <location>
        <begin position="356"/>
        <end position="553"/>
    </location>
</feature>
<feature type="transmembrane region" description="Helical" evidence="2">
    <location>
        <begin position="418"/>
        <end position="439"/>
    </location>
</feature>
<dbReference type="Gene3D" id="1.20.1640.10">
    <property type="entry name" value="Multidrug efflux transporter AcrB transmembrane domain"/>
    <property type="match status" value="2"/>
</dbReference>
<dbReference type="GO" id="GO:0016020">
    <property type="term" value="C:membrane"/>
    <property type="evidence" value="ECO:0007669"/>
    <property type="project" value="InterPro"/>
</dbReference>
<accession>C1N1R3</accession>
<dbReference type="eggNOG" id="KOG1933">
    <property type="taxonomic scope" value="Eukaryota"/>
</dbReference>
<evidence type="ECO:0000259" key="3">
    <source>
        <dbReference type="PROSITE" id="PS50156"/>
    </source>
</evidence>
<dbReference type="Pfam" id="PF02460">
    <property type="entry name" value="Patched"/>
    <property type="match status" value="1"/>
</dbReference>
<feature type="transmembrane region" description="Helical" evidence="2">
    <location>
        <begin position="855"/>
        <end position="886"/>
    </location>
</feature>
<dbReference type="PANTHER" id="PTHR45727:SF2">
    <property type="entry name" value="NPC INTRACELLULAR CHOLESTEROL TRANSPORTER 1"/>
    <property type="match status" value="1"/>
</dbReference>
<keyword evidence="2" id="KW-0472">Membrane</keyword>
<feature type="region of interest" description="Disordered" evidence="1">
    <location>
        <begin position="45"/>
        <end position="68"/>
    </location>
</feature>